<keyword evidence="6" id="KW-1185">Reference proteome</keyword>
<evidence type="ECO:0000256" key="2">
    <source>
        <dbReference type="ARBA" id="ARBA00022771"/>
    </source>
</evidence>
<dbReference type="STRING" id="429701.A0A2G9I7P5"/>
<dbReference type="PANTHER" id="PTHR46158">
    <property type="entry name" value="OS02G0165000 PROTEIN"/>
    <property type="match status" value="1"/>
</dbReference>
<name>A0A2G9I7P5_9LAMI</name>
<dbReference type="OrthoDB" id="913619at2759"/>
<dbReference type="InterPro" id="IPR013083">
    <property type="entry name" value="Znf_RING/FYVE/PHD"/>
</dbReference>
<keyword evidence="2" id="KW-0863">Zinc-finger</keyword>
<keyword evidence="1" id="KW-0479">Metal-binding</keyword>
<evidence type="ECO:0000259" key="4">
    <source>
        <dbReference type="Pfam" id="PF12906"/>
    </source>
</evidence>
<feature type="domain" description="RING-CH-type" evidence="4">
    <location>
        <begin position="78"/>
        <end position="109"/>
    </location>
</feature>
<evidence type="ECO:0000313" key="5">
    <source>
        <dbReference type="EMBL" id="PIN25783.1"/>
    </source>
</evidence>
<proteinExistence type="predicted"/>
<keyword evidence="3" id="KW-0862">Zinc</keyword>
<sequence length="151" mass="17099">MESSDESQDMSKGQLSSIATGNSVYLSPPWGTVGSGRCTEFALPPNFPRTRKLELNEKEFVTITEKTSQLNFQEDNVLKTKRNCNFTFMHESCATEWLQKKGDNKCNVCGQDIQNIPVTLSTNHNSSNTNKKVKRNSTYRRYSTVKFATDN</sequence>
<evidence type="ECO:0000256" key="1">
    <source>
        <dbReference type="ARBA" id="ARBA00022723"/>
    </source>
</evidence>
<dbReference type="GO" id="GO:0008270">
    <property type="term" value="F:zinc ion binding"/>
    <property type="evidence" value="ECO:0007669"/>
    <property type="project" value="UniProtKB-KW"/>
</dbReference>
<evidence type="ECO:0000256" key="3">
    <source>
        <dbReference type="ARBA" id="ARBA00022833"/>
    </source>
</evidence>
<organism evidence="5 6">
    <name type="scientific">Handroanthus impetiginosus</name>
    <dbReference type="NCBI Taxonomy" id="429701"/>
    <lineage>
        <taxon>Eukaryota</taxon>
        <taxon>Viridiplantae</taxon>
        <taxon>Streptophyta</taxon>
        <taxon>Embryophyta</taxon>
        <taxon>Tracheophyta</taxon>
        <taxon>Spermatophyta</taxon>
        <taxon>Magnoliopsida</taxon>
        <taxon>eudicotyledons</taxon>
        <taxon>Gunneridae</taxon>
        <taxon>Pentapetalae</taxon>
        <taxon>asterids</taxon>
        <taxon>lamiids</taxon>
        <taxon>Lamiales</taxon>
        <taxon>Bignoniaceae</taxon>
        <taxon>Crescentiina</taxon>
        <taxon>Tabebuia alliance</taxon>
        <taxon>Handroanthus</taxon>
    </lineage>
</organism>
<accession>A0A2G9I7P5</accession>
<dbReference type="EMBL" id="NKXS01000181">
    <property type="protein sequence ID" value="PIN25783.1"/>
    <property type="molecule type" value="Genomic_DNA"/>
</dbReference>
<dbReference type="PANTHER" id="PTHR46158:SF11">
    <property type="entry name" value="ZINC FINGER PROTEIN"/>
    <property type="match status" value="1"/>
</dbReference>
<comment type="caution">
    <text evidence="5">The sequence shown here is derived from an EMBL/GenBank/DDBJ whole genome shotgun (WGS) entry which is preliminary data.</text>
</comment>
<evidence type="ECO:0000313" key="6">
    <source>
        <dbReference type="Proteomes" id="UP000231279"/>
    </source>
</evidence>
<dbReference type="AlphaFoldDB" id="A0A2G9I7P5"/>
<protein>
    <recommendedName>
        <fullName evidence="4">RING-CH-type domain-containing protein</fullName>
    </recommendedName>
</protein>
<gene>
    <name evidence="5" type="ORF">CDL12_01465</name>
</gene>
<reference evidence="6" key="1">
    <citation type="journal article" date="2018" name="Gigascience">
        <title>Genome assembly of the Pink Ipe (Handroanthus impetiginosus, Bignoniaceae), a highly valued, ecologically keystone Neotropical timber forest tree.</title>
        <authorList>
            <person name="Silva-Junior O.B."/>
            <person name="Grattapaglia D."/>
            <person name="Novaes E."/>
            <person name="Collevatti R.G."/>
        </authorList>
    </citation>
    <scope>NUCLEOTIDE SEQUENCE [LARGE SCALE GENOMIC DNA]</scope>
    <source>
        <strain evidence="6">cv. UFG-1</strain>
    </source>
</reference>
<dbReference type="InterPro" id="IPR011016">
    <property type="entry name" value="Znf_RING-CH"/>
</dbReference>
<dbReference type="Gene3D" id="3.30.40.10">
    <property type="entry name" value="Zinc/RING finger domain, C3HC4 (zinc finger)"/>
    <property type="match status" value="1"/>
</dbReference>
<dbReference type="Pfam" id="PF12906">
    <property type="entry name" value="RINGv"/>
    <property type="match status" value="1"/>
</dbReference>
<dbReference type="Proteomes" id="UP000231279">
    <property type="component" value="Unassembled WGS sequence"/>
</dbReference>